<sequence length="260" mass="29447">MLSFRIENCIVDISKNGLRIVVDDQNCVQGIAYFKSDLFTDFILNEDVITFRIPLCIFTECLSAFGAGVSTVLKMTYDGYGEPLKVMLEKDGVVARCLIKTQSPDIVLDFDFNPANVTAKVIMKPWMLKETFHEFDQSSPFVGFRVDQFSLSVITEGDLGKIKTKFPHNSEQIERLECRQDVEFTYRLNLVKRMTASLDICNKLSGFFVSLLYLGSIRLHAIAQQTDPLVAFMIAWLKSCFPLQCVPDISASEEENISMD</sequence>
<dbReference type="InterPro" id="IPR046938">
    <property type="entry name" value="DNA_clamp_sf"/>
</dbReference>
<keyword evidence="4" id="KW-0234">DNA repair</keyword>
<evidence type="ECO:0000256" key="5">
    <source>
        <dbReference type="ARBA" id="ARBA00023242"/>
    </source>
</evidence>
<dbReference type="GO" id="GO:0000077">
    <property type="term" value="P:DNA damage checkpoint signaling"/>
    <property type="evidence" value="ECO:0007669"/>
    <property type="project" value="InterPro"/>
</dbReference>
<dbReference type="Pfam" id="PF02144">
    <property type="entry name" value="Rad1"/>
    <property type="match status" value="1"/>
</dbReference>
<evidence type="ECO:0000256" key="1">
    <source>
        <dbReference type="ARBA" id="ARBA00004123"/>
    </source>
</evidence>
<dbReference type="WBParaSite" id="sdigi.contig33.g2375.t1">
    <property type="protein sequence ID" value="sdigi.contig33.g2375.t1"/>
    <property type="gene ID" value="sdigi.contig33.g2375"/>
</dbReference>
<keyword evidence="5" id="KW-0539">Nucleus</keyword>
<comment type="similarity">
    <text evidence="2">Belongs to the rad1 family.</text>
</comment>
<reference evidence="7" key="1">
    <citation type="submission" date="2022-11" db="UniProtKB">
        <authorList>
            <consortium name="WormBaseParasite"/>
        </authorList>
    </citation>
    <scope>IDENTIFICATION</scope>
</reference>
<dbReference type="SUPFAM" id="SSF55979">
    <property type="entry name" value="DNA clamp"/>
    <property type="match status" value="1"/>
</dbReference>
<dbReference type="PRINTS" id="PR01246">
    <property type="entry name" value="RAD1REPAIR"/>
</dbReference>
<evidence type="ECO:0000313" key="6">
    <source>
        <dbReference type="Proteomes" id="UP000887581"/>
    </source>
</evidence>
<dbReference type="Proteomes" id="UP000887581">
    <property type="component" value="Unplaced"/>
</dbReference>
<dbReference type="PRINTS" id="PR01245">
    <property type="entry name" value="RAD1REC1"/>
</dbReference>
<dbReference type="AlphaFoldDB" id="A0A915PX98"/>
<dbReference type="PANTHER" id="PTHR10870:SF0">
    <property type="entry name" value="CELL CYCLE CHECKPOINT PROTEIN RAD1"/>
    <property type="match status" value="1"/>
</dbReference>
<name>A0A915PX98_9BILA</name>
<dbReference type="GO" id="GO:0006281">
    <property type="term" value="P:DNA repair"/>
    <property type="evidence" value="ECO:0007669"/>
    <property type="project" value="UniProtKB-KW"/>
</dbReference>
<organism evidence="6 7">
    <name type="scientific">Setaria digitata</name>
    <dbReference type="NCBI Taxonomy" id="48799"/>
    <lineage>
        <taxon>Eukaryota</taxon>
        <taxon>Metazoa</taxon>
        <taxon>Ecdysozoa</taxon>
        <taxon>Nematoda</taxon>
        <taxon>Chromadorea</taxon>
        <taxon>Rhabditida</taxon>
        <taxon>Spirurina</taxon>
        <taxon>Spiruromorpha</taxon>
        <taxon>Filarioidea</taxon>
        <taxon>Setariidae</taxon>
        <taxon>Setaria</taxon>
    </lineage>
</organism>
<dbReference type="GO" id="GO:0030896">
    <property type="term" value="C:checkpoint clamp complex"/>
    <property type="evidence" value="ECO:0007669"/>
    <property type="project" value="TreeGrafter"/>
</dbReference>
<keyword evidence="3" id="KW-0227">DNA damage</keyword>
<accession>A0A915PX98</accession>
<proteinExistence type="inferred from homology"/>
<evidence type="ECO:0000256" key="2">
    <source>
        <dbReference type="ARBA" id="ARBA00010991"/>
    </source>
</evidence>
<dbReference type="PANTHER" id="PTHR10870">
    <property type="entry name" value="CELL CYCLE CHECKPOINT PROTEIN RAD1"/>
    <property type="match status" value="1"/>
</dbReference>
<evidence type="ECO:0000256" key="4">
    <source>
        <dbReference type="ARBA" id="ARBA00023204"/>
    </source>
</evidence>
<dbReference type="InterPro" id="IPR003021">
    <property type="entry name" value="Rad1_Rec1_Rad17"/>
</dbReference>
<comment type="subcellular location">
    <subcellularLocation>
        <location evidence="1">Nucleus</location>
    </subcellularLocation>
</comment>
<keyword evidence="6" id="KW-1185">Reference proteome</keyword>
<evidence type="ECO:0000256" key="3">
    <source>
        <dbReference type="ARBA" id="ARBA00022763"/>
    </source>
</evidence>
<dbReference type="Gene3D" id="3.70.10.10">
    <property type="match status" value="1"/>
</dbReference>
<evidence type="ECO:0000313" key="7">
    <source>
        <dbReference type="WBParaSite" id="sdigi.contig33.g2375.t1"/>
    </source>
</evidence>
<dbReference type="InterPro" id="IPR003011">
    <property type="entry name" value="Cell_cycle_checkpoint_Rad1"/>
</dbReference>
<protein>
    <submittedName>
        <fullName evidence="7">Uncharacterized protein</fullName>
    </submittedName>
</protein>